<accession>A0A9D1KG85</accession>
<feature type="binding site" evidence="2">
    <location>
        <position position="8"/>
    </location>
    <ligand>
        <name>Zn(2+)</name>
        <dbReference type="ChEBI" id="CHEBI:29105"/>
        <label>1</label>
    </ligand>
</feature>
<dbReference type="SUPFAM" id="SSF63992">
    <property type="entry name" value="Dipeptide transport protein"/>
    <property type="match status" value="1"/>
</dbReference>
<keyword evidence="2" id="KW-0862">Zinc</keyword>
<feature type="binding site" evidence="2">
    <location>
        <position position="10"/>
    </location>
    <ligand>
        <name>Zn(2+)</name>
        <dbReference type="ChEBI" id="CHEBI:29105"/>
        <label>1</label>
    </ligand>
</feature>
<reference evidence="3" key="1">
    <citation type="submission" date="2020-10" db="EMBL/GenBank/DDBJ databases">
        <authorList>
            <person name="Gilroy R."/>
        </authorList>
    </citation>
    <scope>NUCLEOTIDE SEQUENCE</scope>
    <source>
        <strain evidence="3">CHK123-3438</strain>
    </source>
</reference>
<name>A0A9D1KG85_9FIRM</name>
<reference evidence="3" key="2">
    <citation type="journal article" date="2021" name="PeerJ">
        <title>Extensive microbial diversity within the chicken gut microbiome revealed by metagenomics and culture.</title>
        <authorList>
            <person name="Gilroy R."/>
            <person name="Ravi A."/>
            <person name="Getino M."/>
            <person name="Pursley I."/>
            <person name="Horton D.L."/>
            <person name="Alikhan N.F."/>
            <person name="Baker D."/>
            <person name="Gharbi K."/>
            <person name="Hall N."/>
            <person name="Watson M."/>
            <person name="Adriaenssens E.M."/>
            <person name="Foster-Nyarko E."/>
            <person name="Jarju S."/>
            <person name="Secka A."/>
            <person name="Antonio M."/>
            <person name="Oren A."/>
            <person name="Chaudhuri R.R."/>
            <person name="La Ragione R."/>
            <person name="Hildebrand F."/>
            <person name="Pallen M.J."/>
        </authorList>
    </citation>
    <scope>NUCLEOTIDE SEQUENCE</scope>
    <source>
        <strain evidence="3">CHK123-3438</strain>
    </source>
</reference>
<dbReference type="PIRSF" id="PIRSF015853">
    <property type="entry name" value="Pep_DppA"/>
    <property type="match status" value="1"/>
</dbReference>
<dbReference type="Gene3D" id="3.30.1360.130">
    <property type="entry name" value="Dipeptide transport protein"/>
    <property type="match status" value="1"/>
</dbReference>
<feature type="binding site" evidence="2">
    <location>
        <position position="105"/>
    </location>
    <ligand>
        <name>Zn(2+)</name>
        <dbReference type="ChEBI" id="CHEBI:29105"/>
        <label>2</label>
    </ligand>
</feature>
<proteinExistence type="predicted"/>
<gene>
    <name evidence="3" type="ORF">IAB60_10755</name>
</gene>
<dbReference type="InterPro" id="IPR036177">
    <property type="entry name" value="Peptidase_M55_sf"/>
</dbReference>
<evidence type="ECO:0000256" key="2">
    <source>
        <dbReference type="PIRSR" id="PIRSR015853-2"/>
    </source>
</evidence>
<dbReference type="Pfam" id="PF04951">
    <property type="entry name" value="Peptidase_M55"/>
    <property type="match status" value="1"/>
</dbReference>
<dbReference type="Gene3D" id="3.40.50.10780">
    <property type="entry name" value="Dipeptide transport protein"/>
    <property type="match status" value="1"/>
</dbReference>
<dbReference type="EMBL" id="DVKS01000183">
    <property type="protein sequence ID" value="HIT42550.1"/>
    <property type="molecule type" value="Genomic_DNA"/>
</dbReference>
<sequence>MKLFISADIEGCAGLVLPAETHKQESIYRPFAEEMTKEVLAACEAAHEMGADEIVVKDGHGDATNIDPFQMPEYVTLIRGKSGHPYNMMWGIDDSFDGVIFIGYHAPAGDPRFPVSHTSTGNSLYIRLNGKYMSEFMLNAYTAASHGVPVLFLSGDEAICSLAGELVPGIETAASKWGEGAAVVCRPKSAVIQQIRCGIKKALRKDFSACRINMPERFVYEVTFKDWKRAYQMSFYPGMKPVDTFTDRLETENWMDVVTAHSFVVY</sequence>
<keyword evidence="2" id="KW-0479">Metal-binding</keyword>
<dbReference type="InterPro" id="IPR027476">
    <property type="entry name" value="DppA_N"/>
</dbReference>
<feature type="binding site" evidence="2">
    <location>
        <position position="135"/>
    </location>
    <ligand>
        <name>Zn(2+)</name>
        <dbReference type="ChEBI" id="CHEBI:29105"/>
        <label>2</label>
    </ligand>
</feature>
<dbReference type="Proteomes" id="UP000886860">
    <property type="component" value="Unassembled WGS sequence"/>
</dbReference>
<organism evidence="3 4">
    <name type="scientific">Candidatus Caccovicinus merdipullorum</name>
    <dbReference type="NCBI Taxonomy" id="2840724"/>
    <lineage>
        <taxon>Bacteria</taxon>
        <taxon>Bacillati</taxon>
        <taxon>Bacillota</taxon>
        <taxon>Clostridia</taxon>
        <taxon>Eubacteriales</taxon>
        <taxon>Candidatus Caccovicinus</taxon>
    </lineage>
</organism>
<feature type="active site" description="Nucleophile" evidence="1">
    <location>
        <position position="117"/>
    </location>
</feature>
<dbReference type="GO" id="GO:0046872">
    <property type="term" value="F:metal ion binding"/>
    <property type="evidence" value="ECO:0007669"/>
    <property type="project" value="UniProtKB-KW"/>
</dbReference>
<feature type="binding site" evidence="2">
    <location>
        <position position="60"/>
    </location>
    <ligand>
        <name>Zn(2+)</name>
        <dbReference type="ChEBI" id="CHEBI:29105"/>
        <label>2</label>
    </ligand>
</feature>
<comment type="caution">
    <text evidence="3">The sequence shown here is derived from an EMBL/GenBank/DDBJ whole genome shotgun (WGS) entry which is preliminary data.</text>
</comment>
<evidence type="ECO:0000256" key="1">
    <source>
        <dbReference type="PIRSR" id="PIRSR015853-1"/>
    </source>
</evidence>
<dbReference type="InterPro" id="IPR007035">
    <property type="entry name" value="Peptidase_M55"/>
</dbReference>
<evidence type="ECO:0000313" key="4">
    <source>
        <dbReference type="Proteomes" id="UP000886860"/>
    </source>
</evidence>
<feature type="binding site" evidence="2">
    <location>
        <position position="8"/>
    </location>
    <ligand>
        <name>Zn(2+)</name>
        <dbReference type="ChEBI" id="CHEBI:29105"/>
        <label>2</label>
    </ligand>
</feature>
<evidence type="ECO:0000313" key="3">
    <source>
        <dbReference type="EMBL" id="HIT42550.1"/>
    </source>
</evidence>
<dbReference type="CDD" id="cd08770">
    <property type="entry name" value="DAP_dppA_3"/>
    <property type="match status" value="1"/>
</dbReference>
<dbReference type="AlphaFoldDB" id="A0A9D1KG85"/>
<protein>
    <submittedName>
        <fullName evidence="3">M55 family metallopeptidase</fullName>
    </submittedName>
</protein>